<feature type="domain" description="Trichome birefringence-like C-terminal" evidence="2">
    <location>
        <begin position="2"/>
        <end position="111"/>
    </location>
</feature>
<dbReference type="GO" id="GO:0016413">
    <property type="term" value="F:O-acetyltransferase activity"/>
    <property type="evidence" value="ECO:0007669"/>
    <property type="project" value="InterPro"/>
</dbReference>
<organism evidence="3">
    <name type="scientific">Oryza meridionalis</name>
    <dbReference type="NCBI Taxonomy" id="40149"/>
    <lineage>
        <taxon>Eukaryota</taxon>
        <taxon>Viridiplantae</taxon>
        <taxon>Streptophyta</taxon>
        <taxon>Embryophyta</taxon>
        <taxon>Tracheophyta</taxon>
        <taxon>Spermatophyta</taxon>
        <taxon>Magnoliopsida</taxon>
        <taxon>Liliopsida</taxon>
        <taxon>Poales</taxon>
        <taxon>Poaceae</taxon>
        <taxon>BOP clade</taxon>
        <taxon>Oryzoideae</taxon>
        <taxon>Oryzeae</taxon>
        <taxon>Oryzinae</taxon>
        <taxon>Oryza</taxon>
    </lineage>
</organism>
<dbReference type="InterPro" id="IPR026057">
    <property type="entry name" value="TBL_C"/>
</dbReference>
<dbReference type="HOGENOM" id="CLU_020953_7_2_1"/>
<keyword evidence="4" id="KW-1185">Reference proteome</keyword>
<evidence type="ECO:0000256" key="1">
    <source>
        <dbReference type="ARBA" id="ARBA00007727"/>
    </source>
</evidence>
<dbReference type="InterPro" id="IPR029962">
    <property type="entry name" value="TBL"/>
</dbReference>
<proteinExistence type="inferred from homology"/>
<evidence type="ECO:0000313" key="3">
    <source>
        <dbReference type="EnsemblPlants" id="OMERI01G31150.1"/>
    </source>
</evidence>
<sequence>MSPTSHFERGEWDKGGDCRRTRPYAGGEAAVAGRVDVDLHAAQVEEFGRAEAAVAARASGSAARLVLMETTAAMAARADGHWAHENVTLYNDCVHWCLPGPIDVWNEMLLQLLLRNS</sequence>
<dbReference type="Proteomes" id="UP000008021">
    <property type="component" value="Chromosome 1"/>
</dbReference>
<evidence type="ECO:0000259" key="2">
    <source>
        <dbReference type="Pfam" id="PF13839"/>
    </source>
</evidence>
<dbReference type="PANTHER" id="PTHR32285">
    <property type="entry name" value="PROTEIN TRICHOME BIREFRINGENCE-LIKE 9-RELATED"/>
    <property type="match status" value="1"/>
</dbReference>
<name>A0A0E0C902_9ORYZ</name>
<dbReference type="Pfam" id="PF13839">
    <property type="entry name" value="PC-Esterase"/>
    <property type="match status" value="1"/>
</dbReference>
<evidence type="ECO:0000313" key="4">
    <source>
        <dbReference type="Proteomes" id="UP000008021"/>
    </source>
</evidence>
<dbReference type="AlphaFoldDB" id="A0A0E0C902"/>
<reference evidence="3" key="1">
    <citation type="submission" date="2015-04" db="UniProtKB">
        <authorList>
            <consortium name="EnsemblPlants"/>
        </authorList>
    </citation>
    <scope>IDENTIFICATION</scope>
</reference>
<comment type="similarity">
    <text evidence="1">Belongs to the PC-esterase family. TBL subfamily.</text>
</comment>
<accession>A0A0E0C902</accession>
<reference evidence="3" key="2">
    <citation type="submission" date="2018-05" db="EMBL/GenBank/DDBJ databases">
        <title>OmerRS3 (Oryza meridionalis Reference Sequence Version 3).</title>
        <authorList>
            <person name="Zhang J."/>
            <person name="Kudrna D."/>
            <person name="Lee S."/>
            <person name="Talag J."/>
            <person name="Welchert J."/>
            <person name="Wing R.A."/>
        </authorList>
    </citation>
    <scope>NUCLEOTIDE SEQUENCE [LARGE SCALE GENOMIC DNA]</scope>
    <source>
        <strain evidence="3">cv. OR44</strain>
    </source>
</reference>
<dbReference type="Gramene" id="OMERI01G31150.1">
    <property type="protein sequence ID" value="OMERI01G31150.1"/>
    <property type="gene ID" value="OMERI01G31150"/>
</dbReference>
<dbReference type="EnsemblPlants" id="OMERI01G31150.1">
    <property type="protein sequence ID" value="OMERI01G31150.1"/>
    <property type="gene ID" value="OMERI01G31150"/>
</dbReference>
<dbReference type="PANTHER" id="PTHR32285:SF272">
    <property type="entry name" value="OS06G0273200 PROTEIN"/>
    <property type="match status" value="1"/>
</dbReference>
<protein>
    <recommendedName>
        <fullName evidence="2">Trichome birefringence-like C-terminal domain-containing protein</fullName>
    </recommendedName>
</protein>
<dbReference type="STRING" id="40149.A0A0E0C902"/>
<dbReference type="GO" id="GO:0005794">
    <property type="term" value="C:Golgi apparatus"/>
    <property type="evidence" value="ECO:0007669"/>
    <property type="project" value="TreeGrafter"/>
</dbReference>